<evidence type="ECO:0000259" key="9">
    <source>
        <dbReference type="Pfam" id="PF00590"/>
    </source>
</evidence>
<organism evidence="11 12">
    <name type="scientific">Gloeobacter kilaueensis (strain ATCC BAA-2537 / CCAP 1431/1 / ULC 316 / JS1)</name>
    <dbReference type="NCBI Taxonomy" id="1183438"/>
    <lineage>
        <taxon>Bacteria</taxon>
        <taxon>Bacillati</taxon>
        <taxon>Cyanobacteriota</taxon>
        <taxon>Cyanophyceae</taxon>
        <taxon>Gloeobacterales</taxon>
        <taxon>Gloeobacteraceae</taxon>
        <taxon>Gloeobacter</taxon>
    </lineage>
</organism>
<evidence type="ECO:0000256" key="2">
    <source>
        <dbReference type="ARBA" id="ARBA00022603"/>
    </source>
</evidence>
<dbReference type="InterPro" id="IPR014777">
    <property type="entry name" value="4pyrrole_Mease_sub1"/>
</dbReference>
<protein>
    <recommendedName>
        <fullName evidence="1">uroporphyrinogen-III C-methyltransferase</fullName>
        <ecNumber evidence="1">2.1.1.107</ecNumber>
    </recommendedName>
</protein>
<dbReference type="EC" id="2.1.1.107" evidence="1"/>
<evidence type="ECO:0000256" key="4">
    <source>
        <dbReference type="ARBA" id="ARBA00022691"/>
    </source>
</evidence>
<dbReference type="GO" id="GO:0004852">
    <property type="term" value="F:uroporphyrinogen-III synthase activity"/>
    <property type="evidence" value="ECO:0007669"/>
    <property type="project" value="InterPro"/>
</dbReference>
<keyword evidence="4" id="KW-0949">S-adenosyl-L-methionine</keyword>
<dbReference type="Proteomes" id="UP000017396">
    <property type="component" value="Chromosome"/>
</dbReference>
<reference evidence="11 12" key="1">
    <citation type="journal article" date="2013" name="PLoS ONE">
        <title>Cultivation and Complete Genome Sequencing of Gloeobacter kilaueensis sp. nov., from a Lava Cave in Kilauea Caldera, Hawai'i.</title>
        <authorList>
            <person name="Saw J.H."/>
            <person name="Schatz M."/>
            <person name="Brown M.V."/>
            <person name="Kunkel D.D."/>
            <person name="Foster J.S."/>
            <person name="Shick H."/>
            <person name="Christensen S."/>
            <person name="Hou S."/>
            <person name="Wan X."/>
            <person name="Donachie S.P."/>
        </authorList>
    </citation>
    <scope>NUCLEOTIDE SEQUENCE [LARGE SCALE GENOMIC DNA]</scope>
    <source>
        <strain evidence="12">JS</strain>
    </source>
</reference>
<dbReference type="KEGG" id="glj:GKIL_3523"/>
<dbReference type="RefSeq" id="WP_023175072.1">
    <property type="nucleotide sequence ID" value="NC_022600.1"/>
</dbReference>
<comment type="similarity">
    <text evidence="8">Belongs to the precorrin methyltransferase family.</text>
</comment>
<evidence type="ECO:0000256" key="7">
    <source>
        <dbReference type="ARBA" id="ARBA00054030"/>
    </source>
</evidence>
<dbReference type="OrthoDB" id="9815856at2"/>
<dbReference type="GO" id="GO:0032259">
    <property type="term" value="P:methylation"/>
    <property type="evidence" value="ECO:0007669"/>
    <property type="project" value="UniProtKB-KW"/>
</dbReference>
<dbReference type="NCBIfam" id="TIGR01469">
    <property type="entry name" value="cobA_cysG_Cterm"/>
    <property type="match status" value="1"/>
</dbReference>
<dbReference type="PANTHER" id="PTHR45790:SF3">
    <property type="entry name" value="S-ADENOSYL-L-METHIONINE-DEPENDENT UROPORPHYRINOGEN III METHYLTRANSFERASE, CHLOROPLASTIC"/>
    <property type="match status" value="1"/>
</dbReference>
<feature type="domain" description="Tetrapyrrole methylase" evidence="9">
    <location>
        <begin position="5"/>
        <end position="209"/>
    </location>
</feature>
<comment type="pathway">
    <text evidence="6">Porphyrin-containing compound metabolism.</text>
</comment>
<dbReference type="STRING" id="1183438.GKIL_3523"/>
<keyword evidence="5" id="KW-0627">Porphyrin biosynthesis</keyword>
<dbReference type="InterPro" id="IPR014776">
    <property type="entry name" value="4pyrrole_Mease_sub2"/>
</dbReference>
<dbReference type="HOGENOM" id="CLU_011276_6_0_3"/>
<dbReference type="Pfam" id="PF00590">
    <property type="entry name" value="TP_methylase"/>
    <property type="match status" value="1"/>
</dbReference>
<keyword evidence="12" id="KW-1185">Reference proteome</keyword>
<evidence type="ECO:0000313" key="12">
    <source>
        <dbReference type="Proteomes" id="UP000017396"/>
    </source>
</evidence>
<dbReference type="InterPro" id="IPR036108">
    <property type="entry name" value="4pyrrol_syn_uPrphyn_synt_sf"/>
</dbReference>
<name>U5QQ49_GLOK1</name>
<dbReference type="Gene3D" id="3.40.1010.10">
    <property type="entry name" value="Cobalt-precorrin-4 Transmethylase, Domain 1"/>
    <property type="match status" value="1"/>
</dbReference>
<dbReference type="InterPro" id="IPR003043">
    <property type="entry name" value="Uropor_MeTrfase_CS"/>
</dbReference>
<dbReference type="CDD" id="cd06578">
    <property type="entry name" value="HemD"/>
    <property type="match status" value="1"/>
</dbReference>
<gene>
    <name evidence="11" type="primary">cobA</name>
    <name evidence="11" type="ORF">GKIL_3523</name>
</gene>
<proteinExistence type="inferred from homology"/>
<dbReference type="EMBL" id="CP003587">
    <property type="protein sequence ID" value="AGY59769.1"/>
    <property type="molecule type" value="Genomic_DNA"/>
</dbReference>
<evidence type="ECO:0000256" key="1">
    <source>
        <dbReference type="ARBA" id="ARBA00012162"/>
    </source>
</evidence>
<dbReference type="PANTHER" id="PTHR45790">
    <property type="entry name" value="SIROHEME SYNTHASE-RELATED"/>
    <property type="match status" value="1"/>
</dbReference>
<dbReference type="GO" id="GO:0004851">
    <property type="term" value="F:uroporphyrin-III C-methyltransferase activity"/>
    <property type="evidence" value="ECO:0007669"/>
    <property type="project" value="UniProtKB-EC"/>
</dbReference>
<dbReference type="InterPro" id="IPR035996">
    <property type="entry name" value="4pyrrol_Methylase_sf"/>
</dbReference>
<dbReference type="Gene3D" id="3.30.950.10">
    <property type="entry name" value="Methyltransferase, Cobalt-precorrin-4 Transmethylase, Domain 2"/>
    <property type="match status" value="1"/>
</dbReference>
<keyword evidence="3 8" id="KW-0808">Transferase</keyword>
<dbReference type="NCBIfam" id="NF004790">
    <property type="entry name" value="PRK06136.1"/>
    <property type="match status" value="1"/>
</dbReference>
<dbReference type="SUPFAM" id="SSF69618">
    <property type="entry name" value="HemD-like"/>
    <property type="match status" value="1"/>
</dbReference>
<dbReference type="AlphaFoldDB" id="U5QQ49"/>
<evidence type="ECO:0000256" key="5">
    <source>
        <dbReference type="ARBA" id="ARBA00023244"/>
    </source>
</evidence>
<sequence length="504" mass="53782">MTGRVFVVGAGPAGAACLTVRAQAVLAVADVVFYDELIEPDLRQIAPAAEWISVGWRAGRAATDPAETGRLLVEHWRAGRSVVRLKAGDPLVFGRAVAELEVLHQAGCAFELVPGVSSALAAPLFAGIPITDTALSSHFCVLTGHDFETLPWQALARIDTLIILMGMRRLGAIAERLMDLGRPAAMPVAVIFWAGRPEQHTIVGTLETIADLAGSTADPAVIVVGPVVRYRERFGWSERRALSGYRILVTRAADQASSFSAQLSERGAAVVELPALVVTAPTSWQGLDRAIENLRNYRWLLLTSANGVNAFFDRLAHHYLDLRALADTRVAVVGPRTAQVARARGLMPDFMPGEFVADSLLADFPEPQKLAGEQVLFVRVESGGREAITAQFRQWGALVDEVAGYATGCPEQVDPAALAALKSGSIDYVTFASAKTVRHFARLLGGENLEDLLKTVRLASIGPQTSIACREVLGRVDLEAKVFTLDGLIHAIEADAGSAASGDG</sequence>
<dbReference type="PROSITE" id="PS00840">
    <property type="entry name" value="SUMT_2"/>
    <property type="match status" value="1"/>
</dbReference>
<dbReference type="SUPFAM" id="SSF53790">
    <property type="entry name" value="Tetrapyrrole methylase"/>
    <property type="match status" value="1"/>
</dbReference>
<dbReference type="InterPro" id="IPR000878">
    <property type="entry name" value="4pyrrol_Mease"/>
</dbReference>
<dbReference type="FunFam" id="3.40.1010.10:FF:000001">
    <property type="entry name" value="Siroheme synthase"/>
    <property type="match status" value="1"/>
</dbReference>
<evidence type="ECO:0000256" key="8">
    <source>
        <dbReference type="RuleBase" id="RU003960"/>
    </source>
</evidence>
<keyword evidence="2 8" id="KW-0489">Methyltransferase</keyword>
<dbReference type="InterPro" id="IPR006366">
    <property type="entry name" value="CobA/CysG_C"/>
</dbReference>
<evidence type="ECO:0000256" key="6">
    <source>
        <dbReference type="ARBA" id="ARBA00023444"/>
    </source>
</evidence>
<dbReference type="Pfam" id="PF02602">
    <property type="entry name" value="HEM4"/>
    <property type="match status" value="1"/>
</dbReference>
<dbReference type="PATRIC" id="fig|1183438.3.peg.3460"/>
<dbReference type="CDD" id="cd11642">
    <property type="entry name" value="SUMT"/>
    <property type="match status" value="1"/>
</dbReference>
<feature type="domain" description="Tetrapyrrole biosynthesis uroporphyrinogen III synthase" evidence="10">
    <location>
        <begin position="258"/>
        <end position="489"/>
    </location>
</feature>
<dbReference type="FunFam" id="3.40.50.10090:FF:000001">
    <property type="entry name" value="Bifunctional uroporphyrinogen-III C-methyltransferase/uroporphyrinogen-III synthase"/>
    <property type="match status" value="1"/>
</dbReference>
<dbReference type="eggNOG" id="COG0007">
    <property type="taxonomic scope" value="Bacteria"/>
</dbReference>
<accession>U5QQ49</accession>
<dbReference type="InterPro" id="IPR050161">
    <property type="entry name" value="Siro_Cobalamin_biosynth"/>
</dbReference>
<evidence type="ECO:0000259" key="10">
    <source>
        <dbReference type="Pfam" id="PF02602"/>
    </source>
</evidence>
<evidence type="ECO:0000256" key="3">
    <source>
        <dbReference type="ARBA" id="ARBA00022679"/>
    </source>
</evidence>
<dbReference type="InterPro" id="IPR003754">
    <property type="entry name" value="4pyrrol_synth_uPrphyn_synth"/>
</dbReference>
<dbReference type="GO" id="GO:0019354">
    <property type="term" value="P:siroheme biosynthetic process"/>
    <property type="evidence" value="ECO:0007669"/>
    <property type="project" value="InterPro"/>
</dbReference>
<dbReference type="Gene3D" id="3.40.50.10090">
    <property type="match status" value="2"/>
</dbReference>
<dbReference type="eggNOG" id="COG1587">
    <property type="taxonomic scope" value="Bacteria"/>
</dbReference>
<dbReference type="PROSITE" id="PS51257">
    <property type="entry name" value="PROKAR_LIPOPROTEIN"/>
    <property type="match status" value="1"/>
</dbReference>
<comment type="function">
    <text evidence="7">Catalyzes the two successive C-2 and C-7 methylation reactions involved in the conversion of uroporphyrinogen III to precorrin-2 via the intermediate formation of precorrin-1. It is a step in the biosynthesis of both cobalamin (vitamin B12) and siroheme.</text>
</comment>
<evidence type="ECO:0000313" key="11">
    <source>
        <dbReference type="EMBL" id="AGY59769.1"/>
    </source>
</evidence>